<dbReference type="Gene3D" id="1.25.10.10">
    <property type="entry name" value="Leucine-rich Repeat Variant"/>
    <property type="match status" value="1"/>
</dbReference>
<evidence type="ECO:0000256" key="1">
    <source>
        <dbReference type="ARBA" id="ARBA00022737"/>
    </source>
</evidence>
<dbReference type="InterPro" id="IPR058584">
    <property type="entry name" value="IMB1_TNPO1-like_TPR"/>
</dbReference>
<name>A0A5J4ZUI4_9ASTE</name>
<dbReference type="OrthoDB" id="1732654at2759"/>
<protein>
    <recommendedName>
        <fullName evidence="2">Importin subunit beta-1/Transportin-1-like TPR repeats domain-containing protein</fullName>
    </recommendedName>
</protein>
<keyword evidence="1" id="KW-0677">Repeat</keyword>
<accession>A0A5J4ZUI4</accession>
<keyword evidence="4" id="KW-1185">Reference proteome</keyword>
<sequence length="114" mass="13189">MKSSSGVVIDRLLLASDQDQEVLPYCDRIMTHLLKDLSSSELHRFIKLPIFSCFLDVALAIGEHFEKYLPYVIPMMQEASEICAQMGNSDEEMMEYGNQLRRKLRLGLEHPRWA</sequence>
<dbReference type="Proteomes" id="UP000325577">
    <property type="component" value="Linkage Group LG5"/>
</dbReference>
<evidence type="ECO:0000313" key="4">
    <source>
        <dbReference type="Proteomes" id="UP000325577"/>
    </source>
</evidence>
<feature type="domain" description="Importin subunit beta-1/Transportin-1-like TPR repeats" evidence="2">
    <location>
        <begin position="19"/>
        <end position="102"/>
    </location>
</feature>
<reference evidence="3 4" key="1">
    <citation type="submission" date="2019-09" db="EMBL/GenBank/DDBJ databases">
        <title>A chromosome-level genome assembly of the Chinese tupelo Nyssa sinensis.</title>
        <authorList>
            <person name="Yang X."/>
            <person name="Kang M."/>
            <person name="Yang Y."/>
            <person name="Xiong H."/>
            <person name="Wang M."/>
            <person name="Zhang Z."/>
            <person name="Wang Z."/>
            <person name="Wu H."/>
            <person name="Ma T."/>
            <person name="Liu J."/>
            <person name="Xi Z."/>
        </authorList>
    </citation>
    <scope>NUCLEOTIDE SEQUENCE [LARGE SCALE GENOMIC DNA]</scope>
    <source>
        <strain evidence="3">J267</strain>
        <tissue evidence="3">Leaf</tissue>
    </source>
</reference>
<dbReference type="EMBL" id="CM018048">
    <property type="protein sequence ID" value="KAA8521699.1"/>
    <property type="molecule type" value="Genomic_DNA"/>
</dbReference>
<gene>
    <name evidence="3" type="ORF">F0562_012372</name>
</gene>
<dbReference type="InterPro" id="IPR011989">
    <property type="entry name" value="ARM-like"/>
</dbReference>
<proteinExistence type="predicted"/>
<organism evidence="3 4">
    <name type="scientific">Nyssa sinensis</name>
    <dbReference type="NCBI Taxonomy" id="561372"/>
    <lineage>
        <taxon>Eukaryota</taxon>
        <taxon>Viridiplantae</taxon>
        <taxon>Streptophyta</taxon>
        <taxon>Embryophyta</taxon>
        <taxon>Tracheophyta</taxon>
        <taxon>Spermatophyta</taxon>
        <taxon>Magnoliopsida</taxon>
        <taxon>eudicotyledons</taxon>
        <taxon>Gunneridae</taxon>
        <taxon>Pentapetalae</taxon>
        <taxon>asterids</taxon>
        <taxon>Cornales</taxon>
        <taxon>Nyssaceae</taxon>
        <taxon>Nyssa</taxon>
    </lineage>
</organism>
<dbReference type="SUPFAM" id="SSF48371">
    <property type="entry name" value="ARM repeat"/>
    <property type="match status" value="1"/>
</dbReference>
<dbReference type="AlphaFoldDB" id="A0A5J4ZUI4"/>
<evidence type="ECO:0000259" key="2">
    <source>
        <dbReference type="Pfam" id="PF25574"/>
    </source>
</evidence>
<dbReference type="InterPro" id="IPR016024">
    <property type="entry name" value="ARM-type_fold"/>
</dbReference>
<dbReference type="Pfam" id="PF25574">
    <property type="entry name" value="TPR_IMB1"/>
    <property type="match status" value="1"/>
</dbReference>
<evidence type="ECO:0000313" key="3">
    <source>
        <dbReference type="EMBL" id="KAA8521699.1"/>
    </source>
</evidence>